<gene>
    <name evidence="2" type="ORF">HMPREF0495_02232</name>
</gene>
<name>U2QJE9_LEVBR</name>
<feature type="non-terminal residue" evidence="2">
    <location>
        <position position="1"/>
    </location>
</feature>
<dbReference type="InterPro" id="IPR034079">
    <property type="entry name" value="R3H_KhpB"/>
</dbReference>
<accession>U2QJE9</accession>
<dbReference type="Pfam" id="PF01424">
    <property type="entry name" value="R3H"/>
    <property type="match status" value="1"/>
</dbReference>
<dbReference type="GO" id="GO:0003723">
    <property type="term" value="F:RNA binding"/>
    <property type="evidence" value="ECO:0007669"/>
    <property type="project" value="InterPro"/>
</dbReference>
<organism evidence="2 3">
    <name type="scientific">Levilactobacillus brevis ATCC 14869 = DSM 20054</name>
    <dbReference type="NCBI Taxonomy" id="649758"/>
    <lineage>
        <taxon>Bacteria</taxon>
        <taxon>Bacillati</taxon>
        <taxon>Bacillota</taxon>
        <taxon>Bacilli</taxon>
        <taxon>Lactobacillales</taxon>
        <taxon>Lactobacillaceae</taxon>
        <taxon>Levilactobacillus</taxon>
    </lineage>
</organism>
<evidence type="ECO:0000313" key="3">
    <source>
        <dbReference type="Proteomes" id="UP000016644"/>
    </source>
</evidence>
<sequence>AATLSRLADNTAREVVASGKPIYLDPMPSFERKQIHAVLAKNQYVTTYSAGKEPHRAVVIQPV</sequence>
<proteinExistence type="predicted"/>
<dbReference type="PROSITE" id="PS51061">
    <property type="entry name" value="R3H"/>
    <property type="match status" value="1"/>
</dbReference>
<evidence type="ECO:0000259" key="1">
    <source>
        <dbReference type="PROSITE" id="PS51061"/>
    </source>
</evidence>
<dbReference type="Proteomes" id="UP000016644">
    <property type="component" value="Unassembled WGS sequence"/>
</dbReference>
<dbReference type="InterPro" id="IPR001374">
    <property type="entry name" value="R3H_dom"/>
</dbReference>
<dbReference type="RefSeq" id="WP_021741376.1">
    <property type="nucleotide sequence ID" value="NZ_KI271220.1"/>
</dbReference>
<protein>
    <submittedName>
        <fullName evidence="2">R3H domain protein</fullName>
    </submittedName>
</protein>
<evidence type="ECO:0000313" key="2">
    <source>
        <dbReference type="EMBL" id="ERK41428.1"/>
    </source>
</evidence>
<dbReference type="InterPro" id="IPR036867">
    <property type="entry name" value="R3H_dom_sf"/>
</dbReference>
<comment type="caution">
    <text evidence="2">The sequence shown here is derived from an EMBL/GenBank/DDBJ whole genome shotgun (WGS) entry which is preliminary data.</text>
</comment>
<reference evidence="2 3" key="1">
    <citation type="submission" date="2013-06" db="EMBL/GenBank/DDBJ databases">
        <authorList>
            <person name="Weinstock G."/>
            <person name="Sodergren E."/>
            <person name="Lobos E.A."/>
            <person name="Fulton L."/>
            <person name="Fulton R."/>
            <person name="Courtney L."/>
            <person name="Fronick C."/>
            <person name="O'Laughlin M."/>
            <person name="Godfrey J."/>
            <person name="Wilson R.M."/>
            <person name="Miner T."/>
            <person name="Farmer C."/>
            <person name="Delehaunty K."/>
            <person name="Cordes M."/>
            <person name="Minx P."/>
            <person name="Tomlinson C."/>
            <person name="Chen J."/>
            <person name="Wollam A."/>
            <person name="Pepin K.H."/>
            <person name="Bhonagiri V."/>
            <person name="Zhang X."/>
            <person name="Warren W."/>
            <person name="Mitreva M."/>
            <person name="Mardis E.R."/>
            <person name="Wilson R.K."/>
        </authorList>
    </citation>
    <scope>NUCLEOTIDE SEQUENCE [LARGE SCALE GENOMIC DNA]</scope>
    <source>
        <strain evidence="2 3">ATCC 14869</strain>
    </source>
</reference>
<dbReference type="PANTHER" id="PTHR35800">
    <property type="entry name" value="PROTEIN JAG"/>
    <property type="match status" value="1"/>
</dbReference>
<dbReference type="HOGENOM" id="CLU_2872935_0_0_9"/>
<dbReference type="InterPro" id="IPR039247">
    <property type="entry name" value="KhpB"/>
</dbReference>
<dbReference type="PANTHER" id="PTHR35800:SF1">
    <property type="entry name" value="RNA-BINDING PROTEIN KHPB"/>
    <property type="match status" value="1"/>
</dbReference>
<dbReference type="Gene3D" id="3.30.1370.50">
    <property type="entry name" value="R3H-like domain"/>
    <property type="match status" value="1"/>
</dbReference>
<dbReference type="PATRIC" id="fig|649758.3.peg.1984"/>
<dbReference type="CDD" id="cd02644">
    <property type="entry name" value="R3H_jag"/>
    <property type="match status" value="1"/>
</dbReference>
<dbReference type="EMBL" id="AWVK01000110">
    <property type="protein sequence ID" value="ERK41428.1"/>
    <property type="molecule type" value="Genomic_DNA"/>
</dbReference>
<dbReference type="SUPFAM" id="SSF82708">
    <property type="entry name" value="R3H domain"/>
    <property type="match status" value="1"/>
</dbReference>
<dbReference type="AlphaFoldDB" id="U2QJE9"/>
<feature type="domain" description="R3H" evidence="1">
    <location>
        <begin position="1"/>
        <end position="63"/>
    </location>
</feature>